<proteinExistence type="inferred from homology"/>
<keyword evidence="4" id="KW-0645">Protease</keyword>
<sequence>MIALHSSRHRAALVLGAALLCLSGLARGADPLATVRGLEHASLLLVEPDGTTAIAQGATTPRVPASTMKLLTAYAALETWGREHRFHTDVRLDDDGVLWVVGHGDPYLVSEELMRIATALRARGLTRINGLGLDTHALGADTEIPGRSRTSNPYDAPLSALAANFNTVSLIREADGRLRSGEPQTPLTATAQALGADLGPGRHRVNLIDRARAERHFGELFAALLERAGVSVTGPIRQARAPRGARLVYRHHNSRTLAEMIAPMLEYSTNFIANGLFIMLSDPKDKGVAGMAEARRAVTRLARDRLGWRDAVIDDGAGLSRANRLSARQLVELLDAFTPYRDLMPRQDDDPRVLAKTGTLTGVSSYAGYVRRNGGWGRFALLVEQPVDRSLRQRLASALAR</sequence>
<dbReference type="EMBL" id="SMDC01000015">
    <property type="protein sequence ID" value="TCW33314.1"/>
    <property type="molecule type" value="Genomic_DNA"/>
</dbReference>
<evidence type="ECO:0000256" key="3">
    <source>
        <dbReference type="SAM" id="SignalP"/>
    </source>
</evidence>
<dbReference type="GO" id="GO:0004185">
    <property type="term" value="F:serine-type carboxypeptidase activity"/>
    <property type="evidence" value="ECO:0007669"/>
    <property type="project" value="InterPro"/>
</dbReference>
<protein>
    <submittedName>
        <fullName evidence="4">D-alanyl-D-alanine carboxypeptidase/D-alanyl-D-alanine-endopeptidase (Penicillin-binding protein 4)</fullName>
    </submittedName>
</protein>
<dbReference type="PANTHER" id="PTHR30023">
    <property type="entry name" value="D-ALANYL-D-ALANINE CARBOXYPEPTIDASE"/>
    <property type="match status" value="1"/>
</dbReference>
<keyword evidence="4" id="KW-0121">Carboxypeptidase</keyword>
<evidence type="ECO:0000313" key="5">
    <source>
        <dbReference type="Proteomes" id="UP000295247"/>
    </source>
</evidence>
<reference evidence="4 5" key="1">
    <citation type="submission" date="2019-03" db="EMBL/GenBank/DDBJ databases">
        <title>Genomic Encyclopedia of Type Strains, Phase IV (KMG-IV): sequencing the most valuable type-strain genomes for metagenomic binning, comparative biology and taxonomic classification.</title>
        <authorList>
            <person name="Goeker M."/>
        </authorList>
    </citation>
    <scope>NUCLEOTIDE SEQUENCE [LARGE SCALE GENOMIC DNA]</scope>
    <source>
        <strain evidence="4 5">DSM 203</strain>
    </source>
</reference>
<dbReference type="AlphaFoldDB" id="A0A4R4A531"/>
<evidence type="ECO:0000256" key="1">
    <source>
        <dbReference type="ARBA" id="ARBA00006096"/>
    </source>
</evidence>
<dbReference type="GO" id="GO:0000270">
    <property type="term" value="P:peptidoglycan metabolic process"/>
    <property type="evidence" value="ECO:0007669"/>
    <property type="project" value="TreeGrafter"/>
</dbReference>
<accession>A0A4R4A531</accession>
<comment type="caution">
    <text evidence="4">The sequence shown here is derived from an EMBL/GenBank/DDBJ whole genome shotgun (WGS) entry which is preliminary data.</text>
</comment>
<organism evidence="4 5">
    <name type="scientific">Marichromatium gracile</name>
    <name type="common">Chromatium gracile</name>
    <dbReference type="NCBI Taxonomy" id="1048"/>
    <lineage>
        <taxon>Bacteria</taxon>
        <taxon>Pseudomonadati</taxon>
        <taxon>Pseudomonadota</taxon>
        <taxon>Gammaproteobacteria</taxon>
        <taxon>Chromatiales</taxon>
        <taxon>Chromatiaceae</taxon>
        <taxon>Marichromatium</taxon>
    </lineage>
</organism>
<keyword evidence="2" id="KW-0378">Hydrolase</keyword>
<evidence type="ECO:0000313" key="4">
    <source>
        <dbReference type="EMBL" id="TCW33314.1"/>
    </source>
</evidence>
<dbReference type="GO" id="GO:0006508">
    <property type="term" value="P:proteolysis"/>
    <property type="evidence" value="ECO:0007669"/>
    <property type="project" value="InterPro"/>
</dbReference>
<name>A0A4R4A531_MARGR</name>
<evidence type="ECO:0000256" key="2">
    <source>
        <dbReference type="ARBA" id="ARBA00022801"/>
    </source>
</evidence>
<feature type="signal peptide" evidence="3">
    <location>
        <begin position="1"/>
        <end position="28"/>
    </location>
</feature>
<dbReference type="Proteomes" id="UP000295247">
    <property type="component" value="Unassembled WGS sequence"/>
</dbReference>
<keyword evidence="3" id="KW-0732">Signal</keyword>
<gene>
    <name evidence="4" type="ORF">EDC29_11566</name>
</gene>
<feature type="chain" id="PRO_5020374721" evidence="3">
    <location>
        <begin position="29"/>
        <end position="401"/>
    </location>
</feature>
<dbReference type="SUPFAM" id="SSF56601">
    <property type="entry name" value="beta-lactamase/transpeptidase-like"/>
    <property type="match status" value="1"/>
</dbReference>
<comment type="similarity">
    <text evidence="1">Belongs to the peptidase S13 family.</text>
</comment>
<dbReference type="Gene3D" id="3.40.710.10">
    <property type="entry name" value="DD-peptidase/beta-lactamase superfamily"/>
    <property type="match status" value="2"/>
</dbReference>
<dbReference type="InterPro" id="IPR000667">
    <property type="entry name" value="Peptidase_S13"/>
</dbReference>
<dbReference type="PANTHER" id="PTHR30023:SF0">
    <property type="entry name" value="PENICILLIN-SENSITIVE CARBOXYPEPTIDASE A"/>
    <property type="match status" value="1"/>
</dbReference>
<dbReference type="Pfam" id="PF02113">
    <property type="entry name" value="Peptidase_S13"/>
    <property type="match status" value="2"/>
</dbReference>
<dbReference type="PRINTS" id="PR00922">
    <property type="entry name" value="DADACBPTASE3"/>
</dbReference>
<dbReference type="RefSeq" id="WP_123139685.1">
    <property type="nucleotide sequence ID" value="NZ_NRRH01000027.1"/>
</dbReference>
<dbReference type="InterPro" id="IPR012338">
    <property type="entry name" value="Beta-lactam/transpept-like"/>
</dbReference>